<sequence>MAPRRGGGGGGGGGGSVSASCPDPFTGYTTTPEEFASICVFLVVALLTLIAMFRVRKRHPGAKRILGGIYIVGLLFFFIGYALQLVGTLLLECGTTPYLTYYNWTIAWNILFRISTFLLLVCTVWLVNCSLREKLGHSSTYFNVIYGVVLGVIGILAAALVGLTCYNIWSLTQDYYWYDDAPANLGQAQNKLGLAHWILYWLAALVAGALSIVNIVSMRSKRINTQGLLGWIIALTISMFIWVLFNIVEFGIVVSPNLNVYPPLEFYTAASWIINFFQALSWIFLIVIAKSRALAPSTTADTNAPMYPNNTYLGPQGPVYTQVAQQPQHAYNYANGGQQHYYTQQPVYNGPGSIHGLQPYPAEVK</sequence>
<accession>A0A9P4QNL3</accession>
<keyword evidence="1" id="KW-0812">Transmembrane</keyword>
<feature type="transmembrane region" description="Helical" evidence="1">
    <location>
        <begin position="65"/>
        <end position="86"/>
    </location>
</feature>
<gene>
    <name evidence="2" type="ORF">EJ04DRAFT_567425</name>
</gene>
<feature type="transmembrane region" description="Helical" evidence="1">
    <location>
        <begin position="140"/>
        <end position="169"/>
    </location>
</feature>
<feature type="transmembrane region" description="Helical" evidence="1">
    <location>
        <begin position="35"/>
        <end position="53"/>
    </location>
</feature>
<evidence type="ECO:0000313" key="3">
    <source>
        <dbReference type="Proteomes" id="UP000799444"/>
    </source>
</evidence>
<name>A0A9P4QNL3_9PLEO</name>
<dbReference type="AlphaFoldDB" id="A0A9P4QNL3"/>
<keyword evidence="3" id="KW-1185">Reference proteome</keyword>
<dbReference type="PROSITE" id="PS51257">
    <property type="entry name" value="PROKAR_LIPOPROTEIN"/>
    <property type="match status" value="1"/>
</dbReference>
<feature type="transmembrane region" description="Helical" evidence="1">
    <location>
        <begin position="228"/>
        <end position="254"/>
    </location>
</feature>
<dbReference type="Proteomes" id="UP000799444">
    <property type="component" value="Unassembled WGS sequence"/>
</dbReference>
<evidence type="ECO:0000313" key="2">
    <source>
        <dbReference type="EMBL" id="KAF2730742.1"/>
    </source>
</evidence>
<dbReference type="OrthoDB" id="3783050at2759"/>
<proteinExistence type="predicted"/>
<reference evidence="2" key="1">
    <citation type="journal article" date="2020" name="Stud. Mycol.">
        <title>101 Dothideomycetes genomes: a test case for predicting lifestyles and emergence of pathogens.</title>
        <authorList>
            <person name="Haridas S."/>
            <person name="Albert R."/>
            <person name="Binder M."/>
            <person name="Bloem J."/>
            <person name="Labutti K."/>
            <person name="Salamov A."/>
            <person name="Andreopoulos B."/>
            <person name="Baker S."/>
            <person name="Barry K."/>
            <person name="Bills G."/>
            <person name="Bluhm B."/>
            <person name="Cannon C."/>
            <person name="Castanera R."/>
            <person name="Culley D."/>
            <person name="Daum C."/>
            <person name="Ezra D."/>
            <person name="Gonzalez J."/>
            <person name="Henrissat B."/>
            <person name="Kuo A."/>
            <person name="Liang C."/>
            <person name="Lipzen A."/>
            <person name="Lutzoni F."/>
            <person name="Magnuson J."/>
            <person name="Mondo S."/>
            <person name="Nolan M."/>
            <person name="Ohm R."/>
            <person name="Pangilinan J."/>
            <person name="Park H.-J."/>
            <person name="Ramirez L."/>
            <person name="Alfaro M."/>
            <person name="Sun H."/>
            <person name="Tritt A."/>
            <person name="Yoshinaga Y."/>
            <person name="Zwiers L.-H."/>
            <person name="Turgeon B."/>
            <person name="Goodwin S."/>
            <person name="Spatafora J."/>
            <person name="Crous P."/>
            <person name="Grigoriev I."/>
        </authorList>
    </citation>
    <scope>NUCLEOTIDE SEQUENCE</scope>
    <source>
        <strain evidence="2">CBS 125425</strain>
    </source>
</reference>
<comment type="caution">
    <text evidence="2">The sequence shown here is derived from an EMBL/GenBank/DDBJ whole genome shotgun (WGS) entry which is preliminary data.</text>
</comment>
<dbReference type="EMBL" id="ML996210">
    <property type="protein sequence ID" value="KAF2730742.1"/>
    <property type="molecule type" value="Genomic_DNA"/>
</dbReference>
<feature type="transmembrane region" description="Helical" evidence="1">
    <location>
        <begin position="106"/>
        <end position="128"/>
    </location>
</feature>
<feature type="transmembrane region" description="Helical" evidence="1">
    <location>
        <begin position="198"/>
        <end position="216"/>
    </location>
</feature>
<feature type="transmembrane region" description="Helical" evidence="1">
    <location>
        <begin position="266"/>
        <end position="288"/>
    </location>
</feature>
<organism evidence="2 3">
    <name type="scientific">Polyplosphaeria fusca</name>
    <dbReference type="NCBI Taxonomy" id="682080"/>
    <lineage>
        <taxon>Eukaryota</taxon>
        <taxon>Fungi</taxon>
        <taxon>Dikarya</taxon>
        <taxon>Ascomycota</taxon>
        <taxon>Pezizomycotina</taxon>
        <taxon>Dothideomycetes</taxon>
        <taxon>Pleosporomycetidae</taxon>
        <taxon>Pleosporales</taxon>
        <taxon>Tetraplosphaeriaceae</taxon>
        <taxon>Polyplosphaeria</taxon>
    </lineage>
</organism>
<keyword evidence="1" id="KW-1133">Transmembrane helix</keyword>
<evidence type="ECO:0000256" key="1">
    <source>
        <dbReference type="SAM" id="Phobius"/>
    </source>
</evidence>
<keyword evidence="1" id="KW-0472">Membrane</keyword>
<protein>
    <submittedName>
        <fullName evidence="2">Uncharacterized protein</fullName>
    </submittedName>
</protein>